<evidence type="ECO:0000256" key="3">
    <source>
        <dbReference type="ARBA" id="ARBA00022963"/>
    </source>
</evidence>
<accession>A0A364NBA3</accession>
<dbReference type="EMBL" id="QGDH01000021">
    <property type="protein sequence ID" value="RAR14487.1"/>
    <property type="molecule type" value="Genomic_DNA"/>
</dbReference>
<dbReference type="Proteomes" id="UP000249619">
    <property type="component" value="Unassembled WGS sequence"/>
</dbReference>
<evidence type="ECO:0000256" key="2">
    <source>
        <dbReference type="ARBA" id="ARBA00022801"/>
    </source>
</evidence>
<evidence type="ECO:0000313" key="7">
    <source>
        <dbReference type="Proteomes" id="UP000249619"/>
    </source>
</evidence>
<dbReference type="STRING" id="183478.A0A364NBA3"/>
<protein>
    <recommendedName>
        <fullName evidence="1">1-alkyl-2-acetylglycerophosphocholine esterase</fullName>
        <ecNumber evidence="1">3.1.1.47</ecNumber>
    </recommendedName>
</protein>
<reference evidence="7" key="1">
    <citation type="submission" date="2018-05" db="EMBL/GenBank/DDBJ databases">
        <title>Draft genome sequence of Stemphylium lycopersici strain CIDEFI 213.</title>
        <authorList>
            <person name="Medina R."/>
            <person name="Franco M.E.E."/>
            <person name="Lucentini C.G."/>
            <person name="Saparrat M.C.N."/>
            <person name="Balatti P.A."/>
        </authorList>
    </citation>
    <scope>NUCLEOTIDE SEQUENCE [LARGE SCALE GENOMIC DNA]</scope>
    <source>
        <strain evidence="7">CIDEFI 213</strain>
    </source>
</reference>
<dbReference type="SUPFAM" id="SSF53474">
    <property type="entry name" value="alpha/beta-Hydrolases"/>
    <property type="match status" value="1"/>
</dbReference>
<keyword evidence="5" id="KW-0732">Signal</keyword>
<organism evidence="6 7">
    <name type="scientific">Stemphylium lycopersici</name>
    <name type="common">Tomato gray leaf spot disease fungus</name>
    <name type="synonym">Thyrospora lycopersici</name>
    <dbReference type="NCBI Taxonomy" id="183478"/>
    <lineage>
        <taxon>Eukaryota</taxon>
        <taxon>Fungi</taxon>
        <taxon>Dikarya</taxon>
        <taxon>Ascomycota</taxon>
        <taxon>Pezizomycotina</taxon>
        <taxon>Dothideomycetes</taxon>
        <taxon>Pleosporomycetidae</taxon>
        <taxon>Pleosporales</taxon>
        <taxon>Pleosporineae</taxon>
        <taxon>Pleosporaceae</taxon>
        <taxon>Stemphylium</taxon>
    </lineage>
</organism>
<gene>
    <name evidence="6" type="ORF">DDE83_002059</name>
</gene>
<dbReference type="OrthoDB" id="2363873at2759"/>
<keyword evidence="4" id="KW-0443">Lipid metabolism</keyword>
<dbReference type="InterPro" id="IPR029058">
    <property type="entry name" value="AB_hydrolase_fold"/>
</dbReference>
<dbReference type="PANTHER" id="PTHR10272">
    <property type="entry name" value="PLATELET-ACTIVATING FACTOR ACETYLHYDROLASE"/>
    <property type="match status" value="1"/>
</dbReference>
<evidence type="ECO:0000256" key="5">
    <source>
        <dbReference type="SAM" id="SignalP"/>
    </source>
</evidence>
<dbReference type="AlphaFoldDB" id="A0A364NBA3"/>
<keyword evidence="7" id="KW-1185">Reference proteome</keyword>
<name>A0A364NBA3_STELY</name>
<dbReference type="Gene3D" id="3.40.50.1820">
    <property type="entry name" value="alpha/beta hydrolase"/>
    <property type="match status" value="1"/>
</dbReference>
<comment type="caution">
    <text evidence="6">The sequence shown here is derived from an EMBL/GenBank/DDBJ whole genome shotgun (WGS) entry which is preliminary data.</text>
</comment>
<dbReference type="EC" id="3.1.1.47" evidence="1"/>
<keyword evidence="3" id="KW-0442">Lipid degradation</keyword>
<dbReference type="PANTHER" id="PTHR10272:SF14">
    <property type="entry name" value="PAF ACETYLHYDROLASE FAMILY PROTEIN"/>
    <property type="match status" value="1"/>
</dbReference>
<keyword evidence="2" id="KW-0378">Hydrolase</keyword>
<evidence type="ECO:0000256" key="4">
    <source>
        <dbReference type="ARBA" id="ARBA00023098"/>
    </source>
</evidence>
<feature type="signal peptide" evidence="5">
    <location>
        <begin position="1"/>
        <end position="23"/>
    </location>
</feature>
<dbReference type="Pfam" id="PF03403">
    <property type="entry name" value="PAF-AH_p_II"/>
    <property type="match status" value="1"/>
</dbReference>
<evidence type="ECO:0000256" key="1">
    <source>
        <dbReference type="ARBA" id="ARBA00013201"/>
    </source>
</evidence>
<evidence type="ECO:0000313" key="6">
    <source>
        <dbReference type="EMBL" id="RAR14487.1"/>
    </source>
</evidence>
<dbReference type="GO" id="GO:0003847">
    <property type="term" value="F:1-alkyl-2-acetylglycerophosphocholine esterase activity"/>
    <property type="evidence" value="ECO:0007669"/>
    <property type="project" value="UniProtKB-EC"/>
</dbReference>
<proteinExistence type="predicted"/>
<feature type="chain" id="PRO_5016677673" description="1-alkyl-2-acetylglycerophosphocholine esterase" evidence="5">
    <location>
        <begin position="24"/>
        <end position="402"/>
    </location>
</feature>
<dbReference type="GO" id="GO:0016042">
    <property type="term" value="P:lipid catabolic process"/>
    <property type="evidence" value="ECO:0007669"/>
    <property type="project" value="UniProtKB-KW"/>
</dbReference>
<sequence>MGSLIGLTLIIVLALGFSGSSNAIQIPGADDNHKYKVAVTHFPLTDTAHKDPYHPTEDRRVMVSLFMPIPKNSCSLECETTYMPPQTAKIANEQFVVGGKRDAGVFEEMSYKVCCRSTDKIDASKIPVVVLEPHVDTSRLLYSTMARFISANGAVVVMIDHPGDTSIVEFTSSRKRGLDTVYNSGTVPLSNMSPLTNWNSTVETAITTRKSDISFTLSQINTSAFLQRQFPSFSFTSALNTNTYGIIGHGLGGSVATSLGTSSSAATVFSINLSGTPPLLASDVRNSPLFFFGREDFRRENDIHWPTTWSHLTGHATEFDLDDSAIFDVSDLPKIIELARNEGGKEGVAGKGLSGYAPVQGAQAITCFVENIVKMQFRLEGQGQDLSGCVRIFGGVVPYPGH</sequence>